<accession>A0A1H3H0F4</accession>
<evidence type="ECO:0000259" key="11">
    <source>
        <dbReference type="PROSITE" id="PS51192"/>
    </source>
</evidence>
<dbReference type="GO" id="GO:0003677">
    <property type="term" value="F:DNA binding"/>
    <property type="evidence" value="ECO:0007669"/>
    <property type="project" value="InterPro"/>
</dbReference>
<keyword evidence="4 13" id="KW-0347">Helicase</keyword>
<evidence type="ECO:0000256" key="5">
    <source>
        <dbReference type="ARBA" id="ARBA00022840"/>
    </source>
</evidence>
<dbReference type="PANTHER" id="PTHR11274:SF0">
    <property type="entry name" value="GENERAL TRANSCRIPTION AND DNA REPAIR FACTOR IIH HELICASE SUBUNIT XPB"/>
    <property type="match status" value="1"/>
</dbReference>
<protein>
    <recommendedName>
        <fullName evidence="8">DNA 3'-5' helicase</fullName>
        <ecNumber evidence="8">5.6.2.4</ecNumber>
    </recommendedName>
</protein>
<gene>
    <name evidence="13" type="ORF">SAMN05216564_10366</name>
</gene>
<keyword evidence="3" id="KW-0378">Hydrolase</keyword>
<evidence type="ECO:0000313" key="14">
    <source>
        <dbReference type="Proteomes" id="UP000199079"/>
    </source>
</evidence>
<feature type="domain" description="Helicase C-terminal" evidence="12">
    <location>
        <begin position="320"/>
        <end position="446"/>
    </location>
</feature>
<evidence type="ECO:0000256" key="6">
    <source>
        <dbReference type="ARBA" id="ARBA00023235"/>
    </source>
</evidence>
<dbReference type="Proteomes" id="UP000199079">
    <property type="component" value="Unassembled WGS sequence"/>
</dbReference>
<name>A0A1H3H0F4_9EURY</name>
<sequence>MTVRLRYDDGTIRIDADEPLPPLPGVTDDERTGDVRAAAFRYAAIRRALEVAGRSVDDAVLATEPLALSTAYDLRPYQREALDAWTDADRRGVVELPTGAGKTVVAIAAMADRDRPTLVVVPTIDLLEQWRSELEREFDVPIGQFGGGQQRREPITVSTYDSAYLKADDVGESFGLVVFDEVHHLGGEGYRDIARLLPAPERLGLTATFERPDGEHRAIEELVGPLVYAVDVDSLAGDHLAPYDVRRLEVDLTDDERERYERQQGVFVEYLRESGLTLTSGSDYRKLVKRSGRDPRAREALLAKQRAREIMMNAERKRDVLEGLLDRHREDRVIVFTAHTDLVYDLSERFLIPAITSETGAAERREILERFRDGTYSRVIAANVLDEGIDVPDANVAVVLSGSGSEREFTQRVGRVLRPKADGGRATVYELVTADTAEERVADRRR</sequence>
<evidence type="ECO:0000256" key="8">
    <source>
        <dbReference type="ARBA" id="ARBA00034808"/>
    </source>
</evidence>
<evidence type="ECO:0000256" key="7">
    <source>
        <dbReference type="ARBA" id="ARBA00034617"/>
    </source>
</evidence>
<evidence type="ECO:0000256" key="1">
    <source>
        <dbReference type="ARBA" id="ARBA00006637"/>
    </source>
</evidence>
<dbReference type="RefSeq" id="WP_092731329.1">
    <property type="nucleotide sequence ID" value="NZ_FNPC01000003.1"/>
</dbReference>
<dbReference type="SMART" id="SM00487">
    <property type="entry name" value="DEXDc"/>
    <property type="match status" value="1"/>
</dbReference>
<dbReference type="InterPro" id="IPR027417">
    <property type="entry name" value="P-loop_NTPase"/>
</dbReference>
<dbReference type="SUPFAM" id="SSF52540">
    <property type="entry name" value="P-loop containing nucleoside triphosphate hydrolases"/>
    <property type="match status" value="1"/>
</dbReference>
<dbReference type="InterPro" id="IPR014001">
    <property type="entry name" value="Helicase_ATP-bd"/>
</dbReference>
<dbReference type="Pfam" id="PF18458">
    <property type="entry name" value="XPB_DRD"/>
    <property type="match status" value="1"/>
</dbReference>
<comment type="similarity">
    <text evidence="1">Belongs to the helicase family. RAD25/XPB subfamily.</text>
</comment>
<dbReference type="Gene3D" id="3.40.50.300">
    <property type="entry name" value="P-loop containing nucleotide triphosphate hydrolases"/>
    <property type="match status" value="2"/>
</dbReference>
<dbReference type="Pfam" id="PF04851">
    <property type="entry name" value="ResIII"/>
    <property type="match status" value="1"/>
</dbReference>
<dbReference type="Gene3D" id="3.40.1170.30">
    <property type="match status" value="1"/>
</dbReference>
<keyword evidence="5" id="KW-0067">ATP-binding</keyword>
<keyword evidence="14" id="KW-1185">Reference proteome</keyword>
<feature type="domain" description="Helicase ATP-binding" evidence="11">
    <location>
        <begin position="83"/>
        <end position="227"/>
    </location>
</feature>
<dbReference type="EC" id="5.6.2.4" evidence="8"/>
<dbReference type="InterPro" id="IPR006935">
    <property type="entry name" value="Helicase/UvrB_N"/>
</dbReference>
<reference evidence="14" key="1">
    <citation type="submission" date="2016-10" db="EMBL/GenBank/DDBJ databases">
        <authorList>
            <person name="Varghese N."/>
            <person name="Submissions S."/>
        </authorList>
    </citation>
    <scope>NUCLEOTIDE SEQUENCE [LARGE SCALE GENOMIC DNA]</scope>
    <source>
        <strain evidence="14">DC30,IBRC 10041,KCTC 4046</strain>
    </source>
</reference>
<dbReference type="InterPro" id="IPR032438">
    <property type="entry name" value="ERCC3_RAD25_C"/>
</dbReference>
<dbReference type="PROSITE" id="PS51192">
    <property type="entry name" value="HELICASE_ATP_BIND_1"/>
    <property type="match status" value="1"/>
</dbReference>
<dbReference type="GO" id="GO:0043138">
    <property type="term" value="F:3'-5' DNA helicase activity"/>
    <property type="evidence" value="ECO:0007669"/>
    <property type="project" value="UniProtKB-EC"/>
</dbReference>
<comment type="catalytic activity">
    <reaction evidence="7">
        <text>Couples ATP hydrolysis with the unwinding of duplex DNA by translocating in the 3'-5' direction.</text>
        <dbReference type="EC" id="5.6.2.4"/>
    </reaction>
</comment>
<dbReference type="PROSITE" id="PS51194">
    <property type="entry name" value="HELICASE_CTER"/>
    <property type="match status" value="1"/>
</dbReference>
<dbReference type="GO" id="GO:0016787">
    <property type="term" value="F:hydrolase activity"/>
    <property type="evidence" value="ECO:0007669"/>
    <property type="project" value="UniProtKB-KW"/>
</dbReference>
<evidence type="ECO:0000256" key="10">
    <source>
        <dbReference type="SAM" id="Coils"/>
    </source>
</evidence>
<proteinExistence type="inferred from homology"/>
<keyword evidence="6" id="KW-0413">Isomerase</keyword>
<dbReference type="InterPro" id="IPR040699">
    <property type="entry name" value="XPB_DRD"/>
</dbReference>
<evidence type="ECO:0000256" key="3">
    <source>
        <dbReference type="ARBA" id="ARBA00022801"/>
    </source>
</evidence>
<dbReference type="GO" id="GO:0005524">
    <property type="term" value="F:ATP binding"/>
    <property type="evidence" value="ECO:0007669"/>
    <property type="project" value="UniProtKB-KW"/>
</dbReference>
<comment type="catalytic activity">
    <reaction evidence="9">
        <text>ATP + H2O = ADP + phosphate + H(+)</text>
        <dbReference type="Rhea" id="RHEA:13065"/>
        <dbReference type="ChEBI" id="CHEBI:15377"/>
        <dbReference type="ChEBI" id="CHEBI:15378"/>
        <dbReference type="ChEBI" id="CHEBI:30616"/>
        <dbReference type="ChEBI" id="CHEBI:43474"/>
        <dbReference type="ChEBI" id="CHEBI:456216"/>
        <dbReference type="EC" id="5.6.2.4"/>
    </reaction>
</comment>
<keyword evidence="2" id="KW-0547">Nucleotide-binding</keyword>
<dbReference type="CDD" id="cd18789">
    <property type="entry name" value="SF2_C_XPB"/>
    <property type="match status" value="1"/>
</dbReference>
<keyword evidence="10" id="KW-0175">Coiled coil</keyword>
<dbReference type="CDD" id="cd17926">
    <property type="entry name" value="DEXHc_RE"/>
    <property type="match status" value="1"/>
</dbReference>
<dbReference type="PANTHER" id="PTHR11274">
    <property type="entry name" value="RAD25/XP-B DNA REPAIR HELICASE"/>
    <property type="match status" value="1"/>
</dbReference>
<dbReference type="OrthoDB" id="11644at2157"/>
<dbReference type="InterPro" id="IPR001650">
    <property type="entry name" value="Helicase_C-like"/>
</dbReference>
<dbReference type="InterPro" id="IPR050615">
    <property type="entry name" value="ATP-dep_DNA_Helicase"/>
</dbReference>
<dbReference type="EMBL" id="FNPC01000003">
    <property type="protein sequence ID" value="SDY08951.1"/>
    <property type="molecule type" value="Genomic_DNA"/>
</dbReference>
<evidence type="ECO:0000256" key="4">
    <source>
        <dbReference type="ARBA" id="ARBA00022806"/>
    </source>
</evidence>
<evidence type="ECO:0000259" key="12">
    <source>
        <dbReference type="PROSITE" id="PS51194"/>
    </source>
</evidence>
<evidence type="ECO:0000313" key="13">
    <source>
        <dbReference type="EMBL" id="SDY08951.1"/>
    </source>
</evidence>
<dbReference type="SMART" id="SM00490">
    <property type="entry name" value="HELICc"/>
    <property type="match status" value="1"/>
</dbReference>
<dbReference type="Gene3D" id="6.10.140.1180">
    <property type="match status" value="1"/>
</dbReference>
<evidence type="ECO:0000256" key="2">
    <source>
        <dbReference type="ARBA" id="ARBA00022741"/>
    </source>
</evidence>
<feature type="coiled-coil region" evidence="10">
    <location>
        <begin position="297"/>
        <end position="331"/>
    </location>
</feature>
<organism evidence="13 14">
    <name type="scientific">Halopenitus persicus</name>
    <dbReference type="NCBI Taxonomy" id="1048396"/>
    <lineage>
        <taxon>Archaea</taxon>
        <taxon>Methanobacteriati</taxon>
        <taxon>Methanobacteriota</taxon>
        <taxon>Stenosarchaea group</taxon>
        <taxon>Halobacteria</taxon>
        <taxon>Halobacteriales</taxon>
        <taxon>Haloferacaceae</taxon>
        <taxon>Halopenitus</taxon>
    </lineage>
</organism>
<evidence type="ECO:0000256" key="9">
    <source>
        <dbReference type="ARBA" id="ARBA00048988"/>
    </source>
</evidence>
<dbReference type="AlphaFoldDB" id="A0A1H3H0F4"/>
<dbReference type="Pfam" id="PF16203">
    <property type="entry name" value="ERCC3_RAD25_C"/>
    <property type="match status" value="1"/>
</dbReference>